<dbReference type="AlphaFoldDB" id="D7G994"/>
<proteinExistence type="predicted"/>
<dbReference type="InParanoid" id="D7G994"/>
<evidence type="ECO:0000256" key="1">
    <source>
        <dbReference type="SAM" id="MobiDB-lite"/>
    </source>
</evidence>
<gene>
    <name evidence="2" type="ORF">Esi_0969_0002</name>
</gene>
<dbReference type="InterPro" id="IPR015943">
    <property type="entry name" value="WD40/YVTN_repeat-like_dom_sf"/>
</dbReference>
<organism evidence="2 3">
    <name type="scientific">Ectocarpus siliculosus</name>
    <name type="common">Brown alga</name>
    <name type="synonym">Conferva siliculosa</name>
    <dbReference type="NCBI Taxonomy" id="2880"/>
    <lineage>
        <taxon>Eukaryota</taxon>
        <taxon>Sar</taxon>
        <taxon>Stramenopiles</taxon>
        <taxon>Ochrophyta</taxon>
        <taxon>PX clade</taxon>
        <taxon>Phaeophyceae</taxon>
        <taxon>Ectocarpales</taxon>
        <taxon>Ectocarpaceae</taxon>
        <taxon>Ectocarpus</taxon>
    </lineage>
</organism>
<feature type="compositionally biased region" description="Low complexity" evidence="1">
    <location>
        <begin position="138"/>
        <end position="148"/>
    </location>
</feature>
<name>D7G994_ECTSI</name>
<evidence type="ECO:0000313" key="3">
    <source>
        <dbReference type="Proteomes" id="UP000002630"/>
    </source>
</evidence>
<accession>D7G994</accession>
<sequence>MQGFNDSSQQLTLRVAKLEEENKALSEANLRLSQGQGRGHGNEGGDNNNNDNGEEGHHADGVGVADDPAAPFVVPGDRTACVRQVSDTLVGCHGGTNVLCARACPGLPGIVASGGADMSLQVSRLAQGLGDNEGNADSGGSASSSSRSTELHRLKLAAPVLSMDFCPSSVPFRGGGGGGSAGLLLAGGMDGSSHLVSIDGSHGGDAGDGGDGEETNGVALLASMKNHAKYVVVCRYSTYRRTFAKERQSGFAAVA</sequence>
<keyword evidence="3" id="KW-1185">Reference proteome</keyword>
<dbReference type="Proteomes" id="UP000002630">
    <property type="component" value="Unassembled WGS sequence"/>
</dbReference>
<feature type="compositionally biased region" description="Low complexity" evidence="1">
    <location>
        <begin position="61"/>
        <end position="70"/>
    </location>
</feature>
<dbReference type="EMBL" id="FN649760">
    <property type="protein sequence ID" value="CBJ34090.1"/>
    <property type="molecule type" value="Genomic_DNA"/>
</dbReference>
<dbReference type="Gene3D" id="2.130.10.10">
    <property type="entry name" value="YVTN repeat-like/Quinoprotein amine dehydrogenase"/>
    <property type="match status" value="1"/>
</dbReference>
<protein>
    <submittedName>
        <fullName evidence="2">Uncharacterized protein</fullName>
    </submittedName>
</protein>
<reference evidence="2 3" key="1">
    <citation type="journal article" date="2010" name="Nature">
        <title>The Ectocarpus genome and the independent evolution of multicellularity in brown algae.</title>
        <authorList>
            <person name="Cock J.M."/>
            <person name="Sterck L."/>
            <person name="Rouze P."/>
            <person name="Scornet D."/>
            <person name="Allen A.E."/>
            <person name="Amoutzias G."/>
            <person name="Anthouard V."/>
            <person name="Artiguenave F."/>
            <person name="Aury J.M."/>
            <person name="Badger J.H."/>
            <person name="Beszteri B."/>
            <person name="Billiau K."/>
            <person name="Bonnet E."/>
            <person name="Bothwell J.H."/>
            <person name="Bowler C."/>
            <person name="Boyen C."/>
            <person name="Brownlee C."/>
            <person name="Carrano C.J."/>
            <person name="Charrier B."/>
            <person name="Cho G.Y."/>
            <person name="Coelho S.M."/>
            <person name="Collen J."/>
            <person name="Corre E."/>
            <person name="Da Silva C."/>
            <person name="Delage L."/>
            <person name="Delaroque N."/>
            <person name="Dittami S.M."/>
            <person name="Doulbeau S."/>
            <person name="Elias M."/>
            <person name="Farnham G."/>
            <person name="Gachon C.M."/>
            <person name="Gschloessl B."/>
            <person name="Heesch S."/>
            <person name="Jabbari K."/>
            <person name="Jubin C."/>
            <person name="Kawai H."/>
            <person name="Kimura K."/>
            <person name="Kloareg B."/>
            <person name="Kupper F.C."/>
            <person name="Lang D."/>
            <person name="Le Bail A."/>
            <person name="Leblanc C."/>
            <person name="Lerouge P."/>
            <person name="Lohr M."/>
            <person name="Lopez P.J."/>
            <person name="Martens C."/>
            <person name="Maumus F."/>
            <person name="Michel G."/>
            <person name="Miranda-Saavedra D."/>
            <person name="Morales J."/>
            <person name="Moreau H."/>
            <person name="Motomura T."/>
            <person name="Nagasato C."/>
            <person name="Napoli C.A."/>
            <person name="Nelson D.R."/>
            <person name="Nyvall-Collen P."/>
            <person name="Peters A.F."/>
            <person name="Pommier C."/>
            <person name="Potin P."/>
            <person name="Poulain J."/>
            <person name="Quesneville H."/>
            <person name="Read B."/>
            <person name="Rensing S.A."/>
            <person name="Ritter A."/>
            <person name="Rousvoal S."/>
            <person name="Samanta M."/>
            <person name="Samson G."/>
            <person name="Schroeder D.C."/>
            <person name="Segurens B."/>
            <person name="Strittmatter M."/>
            <person name="Tonon T."/>
            <person name="Tregear J.W."/>
            <person name="Valentin K."/>
            <person name="von Dassow P."/>
            <person name="Yamagishi T."/>
            <person name="Van de Peer Y."/>
            <person name="Wincker P."/>
        </authorList>
    </citation>
    <scope>NUCLEOTIDE SEQUENCE [LARGE SCALE GENOMIC DNA]</scope>
    <source>
        <strain evidence="3">Ec32 / CCAP1310/4</strain>
    </source>
</reference>
<feature type="region of interest" description="Disordered" evidence="1">
    <location>
        <begin position="128"/>
        <end position="149"/>
    </location>
</feature>
<evidence type="ECO:0000313" key="2">
    <source>
        <dbReference type="EMBL" id="CBJ34090.1"/>
    </source>
</evidence>
<feature type="region of interest" description="Disordered" evidence="1">
    <location>
        <begin position="26"/>
        <end position="70"/>
    </location>
</feature>